<evidence type="ECO:0000259" key="13">
    <source>
        <dbReference type="PROSITE" id="PS50853"/>
    </source>
</evidence>
<evidence type="ECO:0000256" key="7">
    <source>
        <dbReference type="ARBA" id="ARBA00022989"/>
    </source>
</evidence>
<evidence type="ECO:0000256" key="3">
    <source>
        <dbReference type="ARBA" id="ARBA00022475"/>
    </source>
</evidence>
<evidence type="ECO:0000256" key="12">
    <source>
        <dbReference type="SAM" id="Phobius"/>
    </source>
</evidence>
<dbReference type="SMART" id="SM00060">
    <property type="entry name" value="FN3"/>
    <property type="match status" value="4"/>
</dbReference>
<keyword evidence="10" id="KW-0675">Receptor</keyword>
<comment type="subcellular location">
    <subcellularLocation>
        <location evidence="1">Cell membrane</location>
        <topology evidence="1">Single-pass type I membrane protein</topology>
    </subcellularLocation>
</comment>
<evidence type="ECO:0000313" key="14">
    <source>
        <dbReference type="EMBL" id="KAJ8278894.1"/>
    </source>
</evidence>
<dbReference type="Gene3D" id="2.60.40.10">
    <property type="entry name" value="Immunoglobulins"/>
    <property type="match status" value="5"/>
</dbReference>
<evidence type="ECO:0000256" key="4">
    <source>
        <dbReference type="ARBA" id="ARBA00022692"/>
    </source>
</evidence>
<keyword evidence="8 12" id="KW-0472">Membrane</keyword>
<dbReference type="FunFam" id="2.60.40.10:FF:000414">
    <property type="entry name" value="Interleukin-6 receptor subunit beta"/>
    <property type="match status" value="1"/>
</dbReference>
<reference evidence="14" key="1">
    <citation type="journal article" date="2023" name="Science">
        <title>Genome structures resolve the early diversification of teleost fishes.</title>
        <authorList>
            <person name="Parey E."/>
            <person name="Louis A."/>
            <person name="Montfort J."/>
            <person name="Bouchez O."/>
            <person name="Roques C."/>
            <person name="Iampietro C."/>
            <person name="Lluch J."/>
            <person name="Castinel A."/>
            <person name="Donnadieu C."/>
            <person name="Desvignes T."/>
            <person name="Floi Bucao C."/>
            <person name="Jouanno E."/>
            <person name="Wen M."/>
            <person name="Mejri S."/>
            <person name="Dirks R."/>
            <person name="Jansen H."/>
            <person name="Henkel C."/>
            <person name="Chen W.J."/>
            <person name="Zahm M."/>
            <person name="Cabau C."/>
            <person name="Klopp C."/>
            <person name="Thompson A.W."/>
            <person name="Robinson-Rechavi M."/>
            <person name="Braasch I."/>
            <person name="Lecointre G."/>
            <person name="Bobe J."/>
            <person name="Postlethwait J.H."/>
            <person name="Berthelot C."/>
            <person name="Roest Crollius H."/>
            <person name="Guiguen Y."/>
        </authorList>
    </citation>
    <scope>NUCLEOTIDE SEQUENCE</scope>
    <source>
        <strain evidence="14">Concon-B</strain>
    </source>
</reference>
<dbReference type="PANTHER" id="PTHR48423:SF1">
    <property type="entry name" value="INTERLEUKIN-27 RECEPTOR SUBUNIT ALPHA"/>
    <property type="match status" value="1"/>
</dbReference>
<feature type="domain" description="Fibronectin type-III" evidence="13">
    <location>
        <begin position="455"/>
        <end position="555"/>
    </location>
</feature>
<dbReference type="GO" id="GO:0004896">
    <property type="term" value="F:cytokine receptor activity"/>
    <property type="evidence" value="ECO:0007669"/>
    <property type="project" value="InterPro"/>
</dbReference>
<dbReference type="PANTHER" id="PTHR48423">
    <property type="entry name" value="INTERLEUKIN-27 RECEPTOR SUBUNIT ALPHA"/>
    <property type="match status" value="1"/>
</dbReference>
<keyword evidence="11" id="KW-0325">Glycoprotein</keyword>
<evidence type="ECO:0000256" key="6">
    <source>
        <dbReference type="ARBA" id="ARBA00022737"/>
    </source>
</evidence>
<keyword evidence="6" id="KW-0677">Repeat</keyword>
<dbReference type="InterPro" id="IPR003529">
    <property type="entry name" value="Hematopoietin_rcpt_Gp130_CS"/>
</dbReference>
<evidence type="ECO:0000256" key="10">
    <source>
        <dbReference type="ARBA" id="ARBA00023170"/>
    </source>
</evidence>
<keyword evidence="4 12" id="KW-0812">Transmembrane</keyword>
<dbReference type="InterPro" id="IPR052672">
    <property type="entry name" value="Type1_Cytokine_Rcpt_Type2"/>
</dbReference>
<comment type="caution">
    <text evidence="14">The sequence shown here is derived from an EMBL/GenBank/DDBJ whole genome shotgun (WGS) entry which is preliminary data.</text>
</comment>
<name>A0A9Q1DRT0_CONCO</name>
<dbReference type="CDD" id="cd00063">
    <property type="entry name" value="FN3"/>
    <property type="match status" value="2"/>
</dbReference>
<keyword evidence="3" id="KW-1003">Cell membrane</keyword>
<gene>
    <name evidence="14" type="ORF">COCON_G00059600</name>
</gene>
<dbReference type="PROSITE" id="PS01353">
    <property type="entry name" value="HEMATOPO_REC_L_F2"/>
    <property type="match status" value="1"/>
</dbReference>
<dbReference type="OrthoDB" id="9884260at2759"/>
<dbReference type="AlphaFoldDB" id="A0A9Q1DRT0"/>
<dbReference type="InterPro" id="IPR003961">
    <property type="entry name" value="FN3_dom"/>
</dbReference>
<keyword evidence="5" id="KW-0732">Signal</keyword>
<protein>
    <recommendedName>
        <fullName evidence="13">Fibronectin type-III domain-containing protein</fullName>
    </recommendedName>
</protein>
<dbReference type="GO" id="GO:0005886">
    <property type="term" value="C:plasma membrane"/>
    <property type="evidence" value="ECO:0007669"/>
    <property type="project" value="UniProtKB-SubCell"/>
</dbReference>
<evidence type="ECO:0000256" key="9">
    <source>
        <dbReference type="ARBA" id="ARBA00023157"/>
    </source>
</evidence>
<keyword evidence="7 12" id="KW-1133">Transmembrane helix</keyword>
<evidence type="ECO:0000256" key="5">
    <source>
        <dbReference type="ARBA" id="ARBA00022729"/>
    </source>
</evidence>
<keyword evidence="15" id="KW-1185">Reference proteome</keyword>
<feature type="transmembrane region" description="Helical" evidence="12">
    <location>
        <begin position="553"/>
        <end position="576"/>
    </location>
</feature>
<keyword evidence="9" id="KW-1015">Disulfide bond</keyword>
<evidence type="ECO:0000256" key="8">
    <source>
        <dbReference type="ARBA" id="ARBA00023136"/>
    </source>
</evidence>
<evidence type="ECO:0000256" key="11">
    <source>
        <dbReference type="ARBA" id="ARBA00023180"/>
    </source>
</evidence>
<dbReference type="PROSITE" id="PS50853">
    <property type="entry name" value="FN3"/>
    <property type="match status" value="2"/>
</dbReference>
<dbReference type="InterPro" id="IPR036116">
    <property type="entry name" value="FN3_sf"/>
</dbReference>
<dbReference type="InterPro" id="IPR013783">
    <property type="entry name" value="Ig-like_fold"/>
</dbReference>
<organism evidence="14 15">
    <name type="scientific">Conger conger</name>
    <name type="common">Conger eel</name>
    <name type="synonym">Muraena conger</name>
    <dbReference type="NCBI Taxonomy" id="82655"/>
    <lineage>
        <taxon>Eukaryota</taxon>
        <taxon>Metazoa</taxon>
        <taxon>Chordata</taxon>
        <taxon>Craniata</taxon>
        <taxon>Vertebrata</taxon>
        <taxon>Euteleostomi</taxon>
        <taxon>Actinopterygii</taxon>
        <taxon>Neopterygii</taxon>
        <taxon>Teleostei</taxon>
        <taxon>Anguilliformes</taxon>
        <taxon>Congridae</taxon>
        <taxon>Conger</taxon>
    </lineage>
</organism>
<dbReference type="SUPFAM" id="SSF49265">
    <property type="entry name" value="Fibronectin type III"/>
    <property type="match status" value="3"/>
</dbReference>
<sequence length="712" mass="78599">MSRFISSGSLAGDTFLTAVEQPQQTHNSAQGRMSCIKAALLALAVGVCISADPGLTPSVPRCVFMSFANVTCQWEPGVNTPPGTRYVLHVNENGVERLCQTQLETRCSVPIDSLNWYYCIWVTAKSAHAEASSPHLCIKALHAAKLYAPNFTGLTAISGNGTCLEFRWSEPEYFPLTKERVAAGLLAYQLEYSTEEQSHPRILELDLRRKVHCRFSPFTLYTARIRYRYHNDTPPLSHWSDWSGRLQARTEEGAPSIQPQLWRLIERVRVKDRRQVTLLWKPLPKSQANGVISGYRVWCWKEPAQTELDPGGCRDLLPSQTSCQLLLPPQRCSCALSAGNSAGQSPAAVVTIPSATHKETRSPVAFRVGALDDFTLTVLWDPVPSASGFVVEWRAASDPPPRWPRWRKLGPHCSGVNVSEGVRPKEGYAVSVRAEFGAEAGPGWSVLVYTRQGAPSAGPRLHVAELGSRSVFLQWDPIPLEQRHGFVRNYTLYCESNDHDSRRCRPTVVPEHQRQCQLSDLSGVYSLYMTASTDAGQGAAGPPLSVVVKGYTVSAGTILSCSILPLLTGMVLFFCLRWRQRIKYTFWPWVPDPSQSSLSLWISGKAPVDKMEAKESKDPHAWSSTNKELLFDSEPHLSVLDSVKLPIGLHDPPWPGSGQSVSGNAQALPLLGQYVRHAFVRDGAWPAPPPSSADTPYTFLVATETQEQGTGF</sequence>
<dbReference type="Proteomes" id="UP001152803">
    <property type="component" value="Unassembled WGS sequence"/>
</dbReference>
<dbReference type="EMBL" id="JAFJMO010000004">
    <property type="protein sequence ID" value="KAJ8278894.1"/>
    <property type="molecule type" value="Genomic_DNA"/>
</dbReference>
<evidence type="ECO:0000313" key="15">
    <source>
        <dbReference type="Proteomes" id="UP001152803"/>
    </source>
</evidence>
<evidence type="ECO:0000256" key="2">
    <source>
        <dbReference type="ARBA" id="ARBA00008921"/>
    </source>
</evidence>
<evidence type="ECO:0000256" key="1">
    <source>
        <dbReference type="ARBA" id="ARBA00004251"/>
    </source>
</evidence>
<proteinExistence type="inferred from homology"/>
<accession>A0A9Q1DRT0</accession>
<feature type="domain" description="Fibronectin type-III" evidence="13">
    <location>
        <begin position="258"/>
        <end position="359"/>
    </location>
</feature>
<comment type="similarity">
    <text evidence="2">Belongs to the type I cytokine receptor family. Type 2 subfamily.</text>
</comment>